<accession>X1E299</accession>
<dbReference type="SUPFAM" id="SSF52540">
    <property type="entry name" value="P-loop containing nucleoside triphosphate hydrolases"/>
    <property type="match status" value="1"/>
</dbReference>
<name>X1E299_9ZZZZ</name>
<sequence>FNVGKYSKEHNFIGYFKTSALTGQGVIEAFQKLVRDLYFKTTI</sequence>
<protein>
    <submittedName>
        <fullName evidence="1">Uncharacterized protein</fullName>
    </submittedName>
</protein>
<reference evidence="1" key="1">
    <citation type="journal article" date="2014" name="Front. Microbiol.">
        <title>High frequency of phylogenetically diverse reductive dehalogenase-homologous genes in deep subseafloor sedimentary metagenomes.</title>
        <authorList>
            <person name="Kawai M."/>
            <person name="Futagami T."/>
            <person name="Toyoda A."/>
            <person name="Takaki Y."/>
            <person name="Nishi S."/>
            <person name="Hori S."/>
            <person name="Arai W."/>
            <person name="Tsubouchi T."/>
            <person name="Morono Y."/>
            <person name="Uchiyama I."/>
            <person name="Ito T."/>
            <person name="Fujiyama A."/>
            <person name="Inagaki F."/>
            <person name="Takami H."/>
        </authorList>
    </citation>
    <scope>NUCLEOTIDE SEQUENCE</scope>
    <source>
        <strain evidence="1">Expedition CK06-06</strain>
    </source>
</reference>
<dbReference type="InterPro" id="IPR027417">
    <property type="entry name" value="P-loop_NTPase"/>
</dbReference>
<dbReference type="AlphaFoldDB" id="X1E299"/>
<evidence type="ECO:0000313" key="1">
    <source>
        <dbReference type="EMBL" id="GAH11299.1"/>
    </source>
</evidence>
<proteinExistence type="predicted"/>
<feature type="non-terminal residue" evidence="1">
    <location>
        <position position="1"/>
    </location>
</feature>
<organism evidence="1">
    <name type="scientific">marine sediment metagenome</name>
    <dbReference type="NCBI Taxonomy" id="412755"/>
    <lineage>
        <taxon>unclassified sequences</taxon>
        <taxon>metagenomes</taxon>
        <taxon>ecological metagenomes</taxon>
    </lineage>
</organism>
<dbReference type="Gene3D" id="3.40.50.300">
    <property type="entry name" value="P-loop containing nucleotide triphosphate hydrolases"/>
    <property type="match status" value="1"/>
</dbReference>
<dbReference type="EMBL" id="BART01032472">
    <property type="protein sequence ID" value="GAH11299.1"/>
    <property type="molecule type" value="Genomic_DNA"/>
</dbReference>
<comment type="caution">
    <text evidence="1">The sequence shown here is derived from an EMBL/GenBank/DDBJ whole genome shotgun (WGS) entry which is preliminary data.</text>
</comment>
<gene>
    <name evidence="1" type="ORF">S01H4_56103</name>
</gene>